<dbReference type="EMBL" id="CP000699">
    <property type="protein sequence ID" value="ABQ69233.1"/>
    <property type="molecule type" value="Genomic_DNA"/>
</dbReference>
<organism evidence="4 5">
    <name type="scientific">Rhizorhabdus wittichii (strain DSM 6014 / CCUG 31198 / JCM 15750 / NBRC 105917 / EY 4224 / RW1)</name>
    <name type="common">Sphingomonas wittichii</name>
    <dbReference type="NCBI Taxonomy" id="392499"/>
    <lineage>
        <taxon>Bacteria</taxon>
        <taxon>Pseudomonadati</taxon>
        <taxon>Pseudomonadota</taxon>
        <taxon>Alphaproteobacteria</taxon>
        <taxon>Sphingomonadales</taxon>
        <taxon>Sphingomonadaceae</taxon>
        <taxon>Rhizorhabdus</taxon>
    </lineage>
</organism>
<dbReference type="PANTHER" id="PTHR43135:SF3">
    <property type="entry name" value="ALPHA-D-RIBOSE 1-METHYLPHOSPHONATE 5-TRIPHOSPHATE DIPHOSPHATASE"/>
    <property type="match status" value="1"/>
</dbReference>
<dbReference type="InterPro" id="IPR032466">
    <property type="entry name" value="Metal_Hydrolase"/>
</dbReference>
<evidence type="ECO:0000313" key="4">
    <source>
        <dbReference type="EMBL" id="ABQ69233.1"/>
    </source>
</evidence>
<accession>A0A9J9HCV9</accession>
<dbReference type="OrthoDB" id="9782972at2"/>
<evidence type="ECO:0000259" key="3">
    <source>
        <dbReference type="Pfam" id="PF13621"/>
    </source>
</evidence>
<feature type="region of interest" description="Disordered" evidence="1">
    <location>
        <begin position="320"/>
        <end position="344"/>
    </location>
</feature>
<sequence>MLNRTQGKAKPRVVEFDPVLAALVAERLAQGLHPSLIALQLAQRADPELVGAYAREIEGHPYFQGAMAVADALRKRDWILDCQAASWRRSPDATRIARRESLDPETFLRDHYAGQRPVVIGGLVDHWPALSLWTADYLERRIGRETPVEAQKGRESRKDFERRKLELRRTVPFGEIADALRSAEPSNDLYVTANNGAGNRAAFEPVWGDFGPIEGYTVPRDGQDGYLWIGPAGTITPFHHDLTNNLLVQVRGRKRVHMVPNWEEARMKTARRIFSDWTLEALQEAGDKGPVLLETEIGPGDALLSRSAGGIMSSASTRAARCCSPTSPGRTISRPPSWKGADAGRRDWSKPVRWLSHRHVTLSVRNRPFRIALLSLALLSLAGAAPPANPDEAFSLYADATVIDGTGAPPRAHQDILVRGQRIVAVAPHGTIAGADGAKRIDLSGRFVMPGLIDTHVHLATPPDDDRARAILRRNLYGGVTAVRDMADDVRPVAELGRAALAGEIAAPDIHYAALMAGPPFFQDPRVLAVTLGVTPGKAPWMQAIDDRTDLRTAVTLARGTSATAIKIYADLPPRLVKAITAEAHRQHFRVWAHSAVFPTRPADVIAAGADTVSHVCYLAYQVEPVMLAAYEDRTPVNEALLASEGDDPVIAGLYRAMLKHGTILDATGSLFVRTDKARQQHPEKRRLRCTGATTTRLTRQAWKAGVPISTGTDFVQGYRSDWPDVHEEMFFLARDVGMPPIEVIRSATLVGAQATGQAADMGSIEPGKLANFLVLAADPAADIGNIRTIETVVKRGRAYPRGDYRPTTRVEMGDGDDD</sequence>
<dbReference type="InterPro" id="IPR051781">
    <property type="entry name" value="Metallo-dep_Hydrolase"/>
</dbReference>
<dbReference type="Pfam" id="PF13621">
    <property type="entry name" value="Cupin_8"/>
    <property type="match status" value="1"/>
</dbReference>
<name>A0A9J9HCV9_RHIWR</name>
<dbReference type="Pfam" id="PF01979">
    <property type="entry name" value="Amidohydro_1"/>
    <property type="match status" value="1"/>
</dbReference>
<dbReference type="KEGG" id="swi:Swit_2881"/>
<dbReference type="InterPro" id="IPR011059">
    <property type="entry name" value="Metal-dep_hydrolase_composite"/>
</dbReference>
<dbReference type="SUPFAM" id="SSF51556">
    <property type="entry name" value="Metallo-dependent hydrolases"/>
    <property type="match status" value="1"/>
</dbReference>
<dbReference type="InterPro" id="IPR041667">
    <property type="entry name" value="Cupin_8"/>
</dbReference>
<feature type="domain" description="Amidohydrolase-related" evidence="2">
    <location>
        <begin position="447"/>
        <end position="798"/>
    </location>
</feature>
<dbReference type="InterPro" id="IPR006680">
    <property type="entry name" value="Amidohydro-rel"/>
</dbReference>
<dbReference type="SUPFAM" id="SSF51197">
    <property type="entry name" value="Clavaminate synthase-like"/>
    <property type="match status" value="1"/>
</dbReference>
<dbReference type="Gene3D" id="3.30.110.90">
    <property type="entry name" value="Amidohydrolase"/>
    <property type="match status" value="1"/>
</dbReference>
<dbReference type="Gene3D" id="3.40.50.10910">
    <property type="entry name" value="Amidohydrolase"/>
    <property type="match status" value="1"/>
</dbReference>
<dbReference type="GO" id="GO:0016810">
    <property type="term" value="F:hydrolase activity, acting on carbon-nitrogen (but not peptide) bonds"/>
    <property type="evidence" value="ECO:0007669"/>
    <property type="project" value="InterPro"/>
</dbReference>
<keyword evidence="5" id="KW-1185">Reference proteome</keyword>
<dbReference type="Proteomes" id="UP000001989">
    <property type="component" value="Chromosome"/>
</dbReference>
<dbReference type="AlphaFoldDB" id="A0A9J9HCV9"/>
<evidence type="ECO:0000256" key="1">
    <source>
        <dbReference type="SAM" id="MobiDB-lite"/>
    </source>
</evidence>
<feature type="domain" description="Cupin-like" evidence="3">
    <location>
        <begin position="104"/>
        <end position="270"/>
    </location>
</feature>
<dbReference type="Gene3D" id="2.30.40.10">
    <property type="entry name" value="Urease, subunit C, domain 1"/>
    <property type="match status" value="1"/>
</dbReference>
<dbReference type="PANTHER" id="PTHR43135">
    <property type="entry name" value="ALPHA-D-RIBOSE 1-METHYLPHOSPHONATE 5-TRIPHOSPHATE DIPHOSPHATASE"/>
    <property type="match status" value="1"/>
</dbReference>
<dbReference type="Gene3D" id="2.60.120.650">
    <property type="entry name" value="Cupin"/>
    <property type="match status" value="1"/>
</dbReference>
<evidence type="ECO:0000259" key="2">
    <source>
        <dbReference type="Pfam" id="PF01979"/>
    </source>
</evidence>
<protein>
    <submittedName>
        <fullName evidence="4">Amidohydrolase</fullName>
    </submittedName>
</protein>
<dbReference type="SUPFAM" id="SSF51338">
    <property type="entry name" value="Composite domain of metallo-dependent hydrolases"/>
    <property type="match status" value="1"/>
</dbReference>
<gene>
    <name evidence="4" type="ordered locus">Swit_2881</name>
</gene>
<reference evidence="4 5" key="1">
    <citation type="journal article" date="2010" name="J. Bacteriol.">
        <title>Genome sequence of the dioxin-mineralizing bacterium Sphingomonas wittichii RW1.</title>
        <authorList>
            <person name="Miller T.R."/>
            <person name="Delcher A.L."/>
            <person name="Salzberg S.L."/>
            <person name="Saunders E."/>
            <person name="Detter J.C."/>
            <person name="Halden R.U."/>
        </authorList>
    </citation>
    <scope>NUCLEOTIDE SEQUENCE [LARGE SCALE GENOMIC DNA]</scope>
    <source>
        <strain evidence="5">DSM 6014 / CCUG 31198 / JCM 15750 / NBRC 105917 / EY 4224 / RW1</strain>
    </source>
</reference>
<proteinExistence type="predicted"/>
<evidence type="ECO:0000313" key="5">
    <source>
        <dbReference type="Proteomes" id="UP000001989"/>
    </source>
</evidence>
<dbReference type="Gene3D" id="1.20.58.520">
    <property type="entry name" value="Amidohydrolase"/>
    <property type="match status" value="1"/>
</dbReference>